<dbReference type="Proteomes" id="UP000593578">
    <property type="component" value="Unassembled WGS sequence"/>
</dbReference>
<accession>A0A7J8PD99</accession>
<sequence length="98" mass="10777">MVESDMGDLTSLALDLREGIDKGKVDSNSRSNKRKNVAFKVEDIDLGDRHIIIGLAEGVPSIHFSKHVHSLIGATMSKIMVIKLLGHRIGFDVLLNKI</sequence>
<dbReference type="EMBL" id="JABEZZ010000006">
    <property type="protein sequence ID" value="MBA0587116.1"/>
    <property type="molecule type" value="Genomic_DNA"/>
</dbReference>
<evidence type="ECO:0000313" key="2">
    <source>
        <dbReference type="Proteomes" id="UP000593578"/>
    </source>
</evidence>
<dbReference type="AlphaFoldDB" id="A0A7J8PD99"/>
<name>A0A7J8PD99_GOSRA</name>
<reference evidence="1 2" key="1">
    <citation type="journal article" date="2019" name="Genome Biol. Evol.">
        <title>Insights into the evolution of the New World diploid cottons (Gossypium, subgenus Houzingenia) based on genome sequencing.</title>
        <authorList>
            <person name="Grover C.E."/>
            <person name="Arick M.A. 2nd"/>
            <person name="Thrash A."/>
            <person name="Conover J.L."/>
            <person name="Sanders W.S."/>
            <person name="Peterson D.G."/>
            <person name="Frelichowski J.E."/>
            <person name="Scheffler J.A."/>
            <person name="Scheffler B.E."/>
            <person name="Wendel J.F."/>
        </authorList>
    </citation>
    <scope>NUCLEOTIDE SEQUENCE [LARGE SCALE GENOMIC DNA]</scope>
    <source>
        <strain evidence="1">8</strain>
        <tissue evidence="1">Leaf</tissue>
    </source>
</reference>
<protein>
    <submittedName>
        <fullName evidence="1">Uncharacterized protein</fullName>
    </submittedName>
</protein>
<evidence type="ECO:0000313" key="1">
    <source>
        <dbReference type="EMBL" id="MBA0587116.1"/>
    </source>
</evidence>
<proteinExistence type="predicted"/>
<organism evidence="1 2">
    <name type="scientific">Gossypium raimondii</name>
    <name type="common">Peruvian cotton</name>
    <name type="synonym">Gossypium klotzschianum subsp. raimondii</name>
    <dbReference type="NCBI Taxonomy" id="29730"/>
    <lineage>
        <taxon>Eukaryota</taxon>
        <taxon>Viridiplantae</taxon>
        <taxon>Streptophyta</taxon>
        <taxon>Embryophyta</taxon>
        <taxon>Tracheophyta</taxon>
        <taxon>Spermatophyta</taxon>
        <taxon>Magnoliopsida</taxon>
        <taxon>eudicotyledons</taxon>
        <taxon>Gunneridae</taxon>
        <taxon>Pentapetalae</taxon>
        <taxon>rosids</taxon>
        <taxon>malvids</taxon>
        <taxon>Malvales</taxon>
        <taxon>Malvaceae</taxon>
        <taxon>Malvoideae</taxon>
        <taxon>Gossypium</taxon>
    </lineage>
</organism>
<comment type="caution">
    <text evidence="1">The sequence shown here is derived from an EMBL/GenBank/DDBJ whole genome shotgun (WGS) entry which is preliminary data.</text>
</comment>
<gene>
    <name evidence="1" type="ORF">Gorai_000252</name>
</gene>